<sequence length="830" mass="93347">MSSESEDLEPLDDLLNQLNNCASLKSFLVHYRSEAQKAITALDQLGNECDKRFQRNTGSPSEQSVTEQLKRIEPVAAAALDHFLLHNTLDISDRRKRNIARPLKALLHPRPGAQAAWIRPHCLIACFGLKGATSQTLLPGLEALSQLPQPFEEIYQALLRARSGARWHGPRRRQVQYRDPRRWDRRDLHAVLSQFPRVSQAREQSDEQQVHLEGQHSQEGQEGEGEQEDRGQQEQQEDETRRRNEEEWARSDERGRSEERARSDERAEQDQESQISDALVQHNQIQDNQPALSDDGSAFQLELDEPGYTAEPTPEQARRADRGQHLFSDSEIPRIDFPTPHSPDINDYEVGSSDASLLHSSQNPLPLTRSITDSSFDTSLLHSPQNVLLLARSVTLREPRKRFSGFSDFGTARVNPHLAAPATHLALAYTDACSIADMSKRSAESTLESGHKKPCFAASGSSDLVEQLLDIQQARSSVKLLASATPQLDAFTVYTTLRLMNPSPEVCYVVQPEFMCPENLTAAGHCLIDDDRTLVLLPVQLQPSKYWTLSLIDLDEQQYEIFDPRRDPETFEQCRVATEAFANIVEWRGEPLPEAGWSTRTSPSALCQSAHEDTSTGEYCIAAALEHFCSPAQLWTTINPQFWREALRVAFESLSDFHTSEIQVGKDLENAQDSISKLASFEAAGEMARKYELLQADNSAQTDLKNLVDVLRQKAETIKGTSPDFALLGQKLKDLEAQQATYALHRTQPERAKVAAILKQYIDRDAEELSKLVLTAQTSLFVMALESYARTVEKREQTRARQCERMRNDLLVFLTTATSKLVADGRVEGC</sequence>
<feature type="region of interest" description="Disordered" evidence="1">
    <location>
        <begin position="194"/>
        <end position="275"/>
    </location>
</feature>
<dbReference type="Proteomes" id="UP000799436">
    <property type="component" value="Unassembled WGS sequence"/>
</dbReference>
<evidence type="ECO:0000313" key="2">
    <source>
        <dbReference type="EMBL" id="KAF2771010.1"/>
    </source>
</evidence>
<reference evidence="2" key="1">
    <citation type="journal article" date="2020" name="Stud. Mycol.">
        <title>101 Dothideomycetes genomes: a test case for predicting lifestyles and emergence of pathogens.</title>
        <authorList>
            <person name="Haridas S."/>
            <person name="Albert R."/>
            <person name="Binder M."/>
            <person name="Bloem J."/>
            <person name="Labutti K."/>
            <person name="Salamov A."/>
            <person name="Andreopoulos B."/>
            <person name="Baker S."/>
            <person name="Barry K."/>
            <person name="Bills G."/>
            <person name="Bluhm B."/>
            <person name="Cannon C."/>
            <person name="Castanera R."/>
            <person name="Culley D."/>
            <person name="Daum C."/>
            <person name="Ezra D."/>
            <person name="Gonzalez J."/>
            <person name="Henrissat B."/>
            <person name="Kuo A."/>
            <person name="Liang C."/>
            <person name="Lipzen A."/>
            <person name="Lutzoni F."/>
            <person name="Magnuson J."/>
            <person name="Mondo S."/>
            <person name="Nolan M."/>
            <person name="Ohm R."/>
            <person name="Pangilinan J."/>
            <person name="Park H.-J."/>
            <person name="Ramirez L."/>
            <person name="Alfaro M."/>
            <person name="Sun H."/>
            <person name="Tritt A."/>
            <person name="Yoshinaga Y."/>
            <person name="Zwiers L.-H."/>
            <person name="Turgeon B."/>
            <person name="Goodwin S."/>
            <person name="Spatafora J."/>
            <person name="Crous P."/>
            <person name="Grigoriev I."/>
        </authorList>
    </citation>
    <scope>NUCLEOTIDE SEQUENCE</scope>
    <source>
        <strain evidence="2">CBS 116005</strain>
    </source>
</reference>
<accession>A0A6G1LEF7</accession>
<organism evidence="2 3">
    <name type="scientific">Teratosphaeria nubilosa</name>
    <dbReference type="NCBI Taxonomy" id="161662"/>
    <lineage>
        <taxon>Eukaryota</taxon>
        <taxon>Fungi</taxon>
        <taxon>Dikarya</taxon>
        <taxon>Ascomycota</taxon>
        <taxon>Pezizomycotina</taxon>
        <taxon>Dothideomycetes</taxon>
        <taxon>Dothideomycetidae</taxon>
        <taxon>Mycosphaerellales</taxon>
        <taxon>Teratosphaeriaceae</taxon>
        <taxon>Teratosphaeria</taxon>
    </lineage>
</organism>
<proteinExistence type="predicted"/>
<protein>
    <submittedName>
        <fullName evidence="2">Uncharacterized protein</fullName>
    </submittedName>
</protein>
<dbReference type="EMBL" id="ML995822">
    <property type="protein sequence ID" value="KAF2771010.1"/>
    <property type="molecule type" value="Genomic_DNA"/>
</dbReference>
<name>A0A6G1LEF7_9PEZI</name>
<evidence type="ECO:0000256" key="1">
    <source>
        <dbReference type="SAM" id="MobiDB-lite"/>
    </source>
</evidence>
<feature type="compositionally biased region" description="Basic and acidic residues" evidence="1">
    <location>
        <begin position="228"/>
        <end position="269"/>
    </location>
</feature>
<feature type="compositionally biased region" description="Basic and acidic residues" evidence="1">
    <location>
        <begin position="203"/>
        <end position="216"/>
    </location>
</feature>
<keyword evidence="3" id="KW-1185">Reference proteome</keyword>
<dbReference type="OrthoDB" id="10688353at2759"/>
<evidence type="ECO:0000313" key="3">
    <source>
        <dbReference type="Proteomes" id="UP000799436"/>
    </source>
</evidence>
<gene>
    <name evidence="2" type="ORF">EJ03DRAFT_326069</name>
</gene>
<dbReference type="AlphaFoldDB" id="A0A6G1LEF7"/>